<organism evidence="1 2">
    <name type="scientific">Cryptomonas paramaecium</name>
    <dbReference type="NCBI Taxonomy" id="2898"/>
    <lineage>
        <taxon>Eukaryota</taxon>
        <taxon>Cryptophyceae</taxon>
        <taxon>Cryptomonadales</taxon>
        <taxon>Cryptomonadaceae</taxon>
        <taxon>Cryptomonas</taxon>
    </lineage>
</organism>
<evidence type="ECO:0000313" key="1">
    <source>
        <dbReference type="EMBL" id="AEA39111.1"/>
    </source>
</evidence>
<proteinExistence type="predicted"/>
<dbReference type="GeneID" id="10447370"/>
<dbReference type="EMBL" id="CP002174">
    <property type="protein sequence ID" value="AEA39111.1"/>
    <property type="molecule type" value="Genomic_DNA"/>
</dbReference>
<dbReference type="RefSeq" id="XP_003240009.1">
    <property type="nucleotide sequence ID" value="XM_003239961.1"/>
</dbReference>
<accession>F2HI48</accession>
<dbReference type="AlphaFoldDB" id="F2HI48"/>
<dbReference type="Proteomes" id="UP000243423">
    <property type="component" value="Nucleomorph 3"/>
</dbReference>
<gene>
    <name evidence="1" type="ORF">CPARA_3gp453</name>
</gene>
<sequence>MYILLSNNIFPDKNMYVCKFKKHELNVYLYTKKSKKIKKKIRKQEILYVFLKKDLKTYITIDFDVIFSFFLFKEEKKWIIYEANGCIKIEKYKHKNKKNVFEKNNLKIRKLVYDFKKLFVCNYTKPVEKFLYLTKARANNVRACVVNFISSKEFLQKKFFLKF</sequence>
<evidence type="ECO:0000313" key="2">
    <source>
        <dbReference type="Proteomes" id="UP000243423"/>
    </source>
</evidence>
<keyword evidence="1" id="KW-0542">Nucleomorph</keyword>
<geneLocation type="nucleomorph" evidence="1"/>
<protein>
    <submittedName>
        <fullName evidence="1">Uncharacterized protein</fullName>
    </submittedName>
</protein>
<reference evidence="1 2" key="1">
    <citation type="journal article" date="2011" name="Genome Biol. Evol.">
        <title>Complete nucleomorph genome sequence of the nonphotosynthetic alga Cryptomonas paramecium reveals a core nucleomorph gene set.</title>
        <authorList>
            <person name="Tanifuji G."/>
            <person name="Onodera N.T."/>
            <person name="Wheeler T.J."/>
            <person name="Dlutek M."/>
            <person name="Donaher N."/>
            <person name="Archibald J.M."/>
        </authorList>
    </citation>
    <scope>NUCLEOTIDE SEQUENCE [LARGE SCALE GENOMIC DNA]</scope>
    <source>
        <strain evidence="1 2">CCAP977/2A</strain>
    </source>
</reference>
<name>F2HI48_9CRYP</name>